<dbReference type="Proteomes" id="UP000256964">
    <property type="component" value="Unassembled WGS sequence"/>
</dbReference>
<protein>
    <submittedName>
        <fullName evidence="1">Uncharacterized protein</fullName>
    </submittedName>
</protein>
<dbReference type="InterPro" id="IPR027796">
    <property type="entry name" value="OTT_1508_deam-like"/>
</dbReference>
<dbReference type="EMBL" id="KZ857395">
    <property type="protein sequence ID" value="RDX51342.1"/>
    <property type="molecule type" value="Genomic_DNA"/>
</dbReference>
<organism evidence="1 2">
    <name type="scientific">Lentinus brumalis</name>
    <dbReference type="NCBI Taxonomy" id="2498619"/>
    <lineage>
        <taxon>Eukaryota</taxon>
        <taxon>Fungi</taxon>
        <taxon>Dikarya</taxon>
        <taxon>Basidiomycota</taxon>
        <taxon>Agaricomycotina</taxon>
        <taxon>Agaricomycetes</taxon>
        <taxon>Polyporales</taxon>
        <taxon>Polyporaceae</taxon>
        <taxon>Lentinus</taxon>
    </lineage>
</organism>
<evidence type="ECO:0000313" key="1">
    <source>
        <dbReference type="EMBL" id="RDX51342.1"/>
    </source>
</evidence>
<name>A0A371DFR6_9APHY</name>
<dbReference type="STRING" id="139420.A0A371DFR6"/>
<reference evidence="1 2" key="1">
    <citation type="journal article" date="2018" name="Biotechnol. Biofuels">
        <title>Integrative visual omics of the white-rot fungus Polyporus brumalis exposes the biotechnological potential of its oxidative enzymes for delignifying raw plant biomass.</title>
        <authorList>
            <person name="Miyauchi S."/>
            <person name="Rancon A."/>
            <person name="Drula E."/>
            <person name="Hage H."/>
            <person name="Chaduli D."/>
            <person name="Favel A."/>
            <person name="Grisel S."/>
            <person name="Henrissat B."/>
            <person name="Herpoel-Gimbert I."/>
            <person name="Ruiz-Duenas F.J."/>
            <person name="Chevret D."/>
            <person name="Hainaut M."/>
            <person name="Lin J."/>
            <person name="Wang M."/>
            <person name="Pangilinan J."/>
            <person name="Lipzen A."/>
            <person name="Lesage-Meessen L."/>
            <person name="Navarro D."/>
            <person name="Riley R."/>
            <person name="Grigoriev I.V."/>
            <person name="Zhou S."/>
            <person name="Raouche S."/>
            <person name="Rosso M.N."/>
        </authorList>
    </citation>
    <scope>NUCLEOTIDE SEQUENCE [LARGE SCALE GENOMIC DNA]</scope>
    <source>
        <strain evidence="1 2">BRFM 1820</strain>
    </source>
</reference>
<dbReference type="AlphaFoldDB" id="A0A371DFR6"/>
<dbReference type="OrthoDB" id="2757930at2759"/>
<sequence length="519" mass="57800">MSMSESGQKKTSACARRSRFAGSSASTTMYTHNNSDWLALLLCGLLVVDGRSALPATDGPAPSDRLLKRYAPVFDSIARLLVFKEQHEVVALALKPSVPRLQGPTFILAQNSDDPQKVKEHLVLLISHLREARELYISSQEEPSSPDPMRNPLEFKKLGGEITALHYCWKKIKRRFTKDGRYEAFLNLVADVQGDAADLRTQCNDEQRRTLKALQCCSAADREVLQDVRVSIEGIRDILLHHELAGTTQELIAADVKVLVPLRVKSHFVARRAADSPRLWSLCDNYLRARHRSHRLDGEQHASPLEHDVTKRTASKPFDVAKWLDEIVRVSRDYLQILSVVSSATLASVLFGDRPLEVVLVPTPNAPEAPTISTSDIRSTLHEVGWTDIEDAQYHTLVEDLRRSLNILNTTDSGAILSDPAHSSDTLISETPRPSVHPECALLAHLHEAGDAEHVIPYIAISKLPCWPCATYFECYRAVTNSLICTRGTDGRLAQSPQWRTPSLSDLSHGICATNSRRR</sequence>
<accession>A0A371DFR6</accession>
<keyword evidence="2" id="KW-1185">Reference proteome</keyword>
<dbReference type="Pfam" id="PF14441">
    <property type="entry name" value="OTT_1508_deam"/>
    <property type="match status" value="1"/>
</dbReference>
<gene>
    <name evidence="1" type="ORF">OH76DRAFT_326445</name>
</gene>
<proteinExistence type="predicted"/>
<evidence type="ECO:0000313" key="2">
    <source>
        <dbReference type="Proteomes" id="UP000256964"/>
    </source>
</evidence>